<feature type="transmembrane region" description="Helical" evidence="1">
    <location>
        <begin position="6"/>
        <end position="24"/>
    </location>
</feature>
<reference evidence="4" key="1">
    <citation type="submission" date="2016-06" db="EMBL/GenBank/DDBJ databases">
        <authorList>
            <person name="Zhan P."/>
        </authorList>
    </citation>
    <scope>NUCLEOTIDE SEQUENCE [LARGE SCALE GENOMIC DNA]</scope>
    <source>
        <strain evidence="4">T28</strain>
    </source>
</reference>
<dbReference type="Proteomes" id="UP000092164">
    <property type="component" value="Unassembled WGS sequence"/>
</dbReference>
<comment type="caution">
    <text evidence="3">The sequence shown here is derived from an EMBL/GenBank/DDBJ whole genome shotgun (WGS) entry which is preliminary data.</text>
</comment>
<accession>A0A1B7YZI9</accession>
<keyword evidence="1" id="KW-0472">Membrane</keyword>
<gene>
    <name evidence="3" type="ORF">A9200_10945</name>
</gene>
<evidence type="ECO:0000259" key="2">
    <source>
        <dbReference type="Pfam" id="PF07584"/>
    </source>
</evidence>
<feature type="transmembrane region" description="Helical" evidence="1">
    <location>
        <begin position="409"/>
        <end position="426"/>
    </location>
</feature>
<evidence type="ECO:0000256" key="1">
    <source>
        <dbReference type="SAM" id="Phobius"/>
    </source>
</evidence>
<name>A0A1B7YZI9_9FLAO</name>
<evidence type="ECO:0000313" key="3">
    <source>
        <dbReference type="EMBL" id="OBR35710.1"/>
    </source>
</evidence>
<keyword evidence="1" id="KW-1133">Transmembrane helix</keyword>
<dbReference type="STRING" id="1836467.BTR34_01570"/>
<organism evidence="3 4">
    <name type="scientific">Maribacter hydrothermalis</name>
    <dbReference type="NCBI Taxonomy" id="1836467"/>
    <lineage>
        <taxon>Bacteria</taxon>
        <taxon>Pseudomonadati</taxon>
        <taxon>Bacteroidota</taxon>
        <taxon>Flavobacteriia</taxon>
        <taxon>Flavobacteriales</taxon>
        <taxon>Flavobacteriaceae</taxon>
        <taxon>Maribacter</taxon>
    </lineage>
</organism>
<sequence length="431" mass="48861">MSFANPLYLWALLGLLVPIAIHLWSKKEAKTIKVGSVQLLSESKSKQSNSIQLNEWWLLLLRMGIISLLVVLMAKPQWHSKVSNKSLTYIVEPELTQYAYFMSRFNALDESQEIRLLKKNLPVRNEEEQITKTSAVQDYWALASEMDDLNTDSIVVFTTGFASGLKGARPETKHDINWIVIDSALSKEHPLLAYKKDDGLQLYIGLSTPDATKITSKMITLGEDYALISAGDSLAISKFNPEQKVPVVTQKTLEVSLYYSDSLKGNKTYIEASLKALSMYLDRDIKVISKLDSEGLENKEADVIIWLSDKKQPEMSKKLLVWKEDAMAQSIITAGGEDNIYYLTKHINSENAVSERLTEKLLAILDVNQEFEELLAKVDNRSVTASELETTYVASDEKEKQLASWNVNPYLWLMLLLLLLVERIVAYKRKQ</sequence>
<dbReference type="Pfam" id="PF07584">
    <property type="entry name" value="BatA"/>
    <property type="match status" value="1"/>
</dbReference>
<keyword evidence="1" id="KW-0812">Transmembrane</keyword>
<dbReference type="RefSeq" id="WP_068486925.1">
    <property type="nucleotide sequence ID" value="NZ_CP018760.1"/>
</dbReference>
<evidence type="ECO:0000313" key="4">
    <source>
        <dbReference type="Proteomes" id="UP000092164"/>
    </source>
</evidence>
<dbReference type="PANTHER" id="PTHR37464">
    <property type="entry name" value="BLL2463 PROTEIN"/>
    <property type="match status" value="1"/>
</dbReference>
<dbReference type="InterPro" id="IPR011933">
    <property type="entry name" value="Double_TM_dom"/>
</dbReference>
<dbReference type="NCBIfam" id="TIGR02226">
    <property type="entry name" value="two_anch"/>
    <property type="match status" value="1"/>
</dbReference>
<feature type="domain" description="Aerotolerance regulator N-terminal" evidence="2">
    <location>
        <begin position="1"/>
        <end position="76"/>
    </location>
</feature>
<dbReference type="AlphaFoldDB" id="A0A1B7YZI9"/>
<dbReference type="KEGG" id="mart:BTR34_01570"/>
<proteinExistence type="predicted"/>
<dbReference type="EMBL" id="LZFP01000050">
    <property type="protein sequence ID" value="OBR35710.1"/>
    <property type="molecule type" value="Genomic_DNA"/>
</dbReference>
<dbReference type="OrthoDB" id="890881at2"/>
<dbReference type="PANTHER" id="PTHR37464:SF1">
    <property type="entry name" value="BLL2463 PROTEIN"/>
    <property type="match status" value="1"/>
</dbReference>
<protein>
    <recommendedName>
        <fullName evidence="2">Aerotolerance regulator N-terminal domain-containing protein</fullName>
    </recommendedName>
</protein>
<dbReference type="InterPro" id="IPR024163">
    <property type="entry name" value="Aerotolerance_reg_N"/>
</dbReference>
<keyword evidence="4" id="KW-1185">Reference proteome</keyword>